<gene>
    <name evidence="2" type="ORF">GCM10010430_06300</name>
</gene>
<keyword evidence="3" id="KW-1185">Reference proteome</keyword>
<evidence type="ECO:0000313" key="3">
    <source>
        <dbReference type="Proteomes" id="UP001500305"/>
    </source>
</evidence>
<protein>
    <submittedName>
        <fullName evidence="2">Uncharacterized protein</fullName>
    </submittedName>
</protein>
<dbReference type="EMBL" id="BAAATR010000002">
    <property type="protein sequence ID" value="GAA2229171.1"/>
    <property type="molecule type" value="Genomic_DNA"/>
</dbReference>
<feature type="region of interest" description="Disordered" evidence="1">
    <location>
        <begin position="1"/>
        <end position="44"/>
    </location>
</feature>
<evidence type="ECO:0000313" key="2">
    <source>
        <dbReference type="EMBL" id="GAA2229171.1"/>
    </source>
</evidence>
<name>A0ABN3DEY1_9ACTN</name>
<accession>A0ABN3DEY1</accession>
<sequence>MNPGSDRLAGRDRPVRENRRPAPSPAGRDAPAGLPPKQPPGASGLAWRRLMTAPAPLPSEHQQAAHELDLLASLVLAAPAAAASLDRLVNDRRVHPEGALVLGALLLITGNRDAAQFWLQFAAGGGNYTAASCLNLLHRSRGEIEDADFWRLQAEELAAHPRPRQRVLDAPYELLPAQVRADIIARCYHGLDVRLPPRLAAVINQLTVDGDDEDHGEIPQLSADLVRNLASAAG</sequence>
<reference evidence="2 3" key="1">
    <citation type="journal article" date="2019" name="Int. J. Syst. Evol. Microbiol.">
        <title>The Global Catalogue of Microorganisms (GCM) 10K type strain sequencing project: providing services to taxonomists for standard genome sequencing and annotation.</title>
        <authorList>
            <consortium name="The Broad Institute Genomics Platform"/>
            <consortium name="The Broad Institute Genome Sequencing Center for Infectious Disease"/>
            <person name="Wu L."/>
            <person name="Ma J."/>
        </authorList>
    </citation>
    <scope>NUCLEOTIDE SEQUENCE [LARGE SCALE GENOMIC DNA]</scope>
    <source>
        <strain evidence="2 3">JCM 7356</strain>
    </source>
</reference>
<dbReference type="Proteomes" id="UP001500305">
    <property type="component" value="Unassembled WGS sequence"/>
</dbReference>
<comment type="caution">
    <text evidence="2">The sequence shown here is derived from an EMBL/GenBank/DDBJ whole genome shotgun (WGS) entry which is preliminary data.</text>
</comment>
<proteinExistence type="predicted"/>
<evidence type="ECO:0000256" key="1">
    <source>
        <dbReference type="SAM" id="MobiDB-lite"/>
    </source>
</evidence>
<feature type="compositionally biased region" description="Basic and acidic residues" evidence="1">
    <location>
        <begin position="8"/>
        <end position="20"/>
    </location>
</feature>
<organism evidence="2 3">
    <name type="scientific">Kitasatospora cystarginea</name>
    <dbReference type="NCBI Taxonomy" id="58350"/>
    <lineage>
        <taxon>Bacteria</taxon>
        <taxon>Bacillati</taxon>
        <taxon>Actinomycetota</taxon>
        <taxon>Actinomycetes</taxon>
        <taxon>Kitasatosporales</taxon>
        <taxon>Streptomycetaceae</taxon>
        <taxon>Kitasatospora</taxon>
    </lineage>
</organism>
<dbReference type="RefSeq" id="WP_344634620.1">
    <property type="nucleotide sequence ID" value="NZ_BAAATR010000002.1"/>
</dbReference>